<proteinExistence type="predicted"/>
<evidence type="ECO:0000313" key="3">
    <source>
        <dbReference type="Proteomes" id="UP001172778"/>
    </source>
</evidence>
<dbReference type="EMBL" id="JARRAF010000005">
    <property type="protein sequence ID" value="MDK2123473.1"/>
    <property type="molecule type" value="Genomic_DNA"/>
</dbReference>
<accession>A0ABT7DWJ6</accession>
<evidence type="ECO:0000259" key="1">
    <source>
        <dbReference type="Pfam" id="PF01609"/>
    </source>
</evidence>
<dbReference type="PANTHER" id="PTHR30007:SF1">
    <property type="entry name" value="BLR1914 PROTEIN"/>
    <property type="match status" value="1"/>
</dbReference>
<reference evidence="2" key="1">
    <citation type="submission" date="2023-03" db="EMBL/GenBank/DDBJ databases">
        <title>Chitinimonas shenzhenensis gen. nov., sp. nov., a novel member of family Burkholderiaceae isolated from activated sludge collected in Shen Zhen, China.</title>
        <authorList>
            <person name="Wang X."/>
        </authorList>
    </citation>
    <scope>NUCLEOTIDE SEQUENCE</scope>
    <source>
        <strain evidence="2">DQS-5</strain>
    </source>
</reference>
<evidence type="ECO:0000313" key="2">
    <source>
        <dbReference type="EMBL" id="MDK2123473.1"/>
    </source>
</evidence>
<name>A0ABT7DWJ6_9NEIS</name>
<keyword evidence="3" id="KW-1185">Reference proteome</keyword>
<dbReference type="PANTHER" id="PTHR30007">
    <property type="entry name" value="PHP DOMAIN PROTEIN"/>
    <property type="match status" value="1"/>
</dbReference>
<feature type="domain" description="Transposase IS4-like" evidence="1">
    <location>
        <begin position="2"/>
        <end position="109"/>
    </location>
</feature>
<dbReference type="Proteomes" id="UP001172778">
    <property type="component" value="Unassembled WGS sequence"/>
</dbReference>
<sequence>RITEGSRADCSQAQALIEGISAQNLIGDKAYDNDAIVQQAREQGMNPVIPPRCNRKEQRPYDEHLYQHRHLVENAFLKIKRWRGIATRYAKRLKSFVAAVQIRCLALWLEIS</sequence>
<gene>
    <name evidence="2" type="ORF">PZA18_05355</name>
</gene>
<dbReference type="Pfam" id="PF01609">
    <property type="entry name" value="DDE_Tnp_1"/>
    <property type="match status" value="1"/>
</dbReference>
<dbReference type="RefSeq" id="WP_284099773.1">
    <property type="nucleotide sequence ID" value="NZ_JARRAF010000005.1"/>
</dbReference>
<dbReference type="InterPro" id="IPR002559">
    <property type="entry name" value="Transposase_11"/>
</dbReference>
<feature type="non-terminal residue" evidence="2">
    <location>
        <position position="1"/>
    </location>
</feature>
<comment type="caution">
    <text evidence="2">The sequence shown here is derived from an EMBL/GenBank/DDBJ whole genome shotgun (WGS) entry which is preliminary data.</text>
</comment>
<organism evidence="2 3">
    <name type="scientific">Parachitinimonas caeni</name>
    <dbReference type="NCBI Taxonomy" id="3031301"/>
    <lineage>
        <taxon>Bacteria</taxon>
        <taxon>Pseudomonadati</taxon>
        <taxon>Pseudomonadota</taxon>
        <taxon>Betaproteobacteria</taxon>
        <taxon>Neisseriales</taxon>
        <taxon>Chitinibacteraceae</taxon>
        <taxon>Parachitinimonas</taxon>
    </lineage>
</organism>
<protein>
    <submittedName>
        <fullName evidence="2">Transposase</fullName>
    </submittedName>
</protein>